<dbReference type="Proteomes" id="UP000002817">
    <property type="component" value="Unassembled WGS sequence"/>
</dbReference>
<dbReference type="EMBL" id="AFWH01000016">
    <property type="protein sequence ID" value="EGU51872.1"/>
    <property type="molecule type" value="Genomic_DNA"/>
</dbReference>
<dbReference type="Pfam" id="PF13599">
    <property type="entry name" value="Pentapeptide_4"/>
    <property type="match status" value="1"/>
</dbReference>
<dbReference type="PANTHER" id="PTHR14136:SF17">
    <property type="entry name" value="BTB_POZ DOMAIN-CONTAINING PROTEIN KCTD9"/>
    <property type="match status" value="1"/>
</dbReference>
<dbReference type="PANTHER" id="PTHR14136">
    <property type="entry name" value="BTB_POZ DOMAIN-CONTAINING PROTEIN KCTD9"/>
    <property type="match status" value="1"/>
</dbReference>
<organism evidence="2 3">
    <name type="scientific">Vibrio orientalis CIP 102891 = ATCC 33934</name>
    <dbReference type="NCBI Taxonomy" id="675816"/>
    <lineage>
        <taxon>Bacteria</taxon>
        <taxon>Pseudomonadati</taxon>
        <taxon>Pseudomonadota</taxon>
        <taxon>Gammaproteobacteria</taxon>
        <taxon>Vibrionales</taxon>
        <taxon>Vibrionaceae</taxon>
        <taxon>Vibrio</taxon>
        <taxon>Vibrio oreintalis group</taxon>
    </lineage>
</organism>
<dbReference type="NCBIfam" id="NF033086">
    <property type="entry name" value="penta_rpt_Qnr"/>
    <property type="match status" value="1"/>
</dbReference>
<dbReference type="PATRIC" id="fig|675816.5.peg.1343"/>
<reference evidence="1 4" key="1">
    <citation type="submission" date="2009-10" db="EMBL/GenBank/DDBJ databases">
        <authorList>
            <consortium name="Los Alamos National Laboratory (LANL)"/>
            <consortium name="National Microbial Pathogen Data Resource (NMPDR)"/>
            <person name="Munk A.C."/>
            <person name="Chertkov O."/>
            <person name="Tapia R."/>
            <person name="Green L."/>
            <person name="Rogers Y."/>
            <person name="Detter J.C."/>
            <person name="Bruce D."/>
            <person name="Brettin T.S."/>
            <person name="Colwell R.R."/>
            <person name="Huq A."/>
            <person name="Grim C.J."/>
            <person name="Hasan N.A."/>
            <person name="Bartels D."/>
            <person name="Vonstein V."/>
        </authorList>
    </citation>
    <scope>NUCLEOTIDE SEQUENCE [LARGE SCALE GENOMIC DNA]</scope>
    <source>
        <strain evidence="1 4">CIP 102891</strain>
    </source>
</reference>
<reference evidence="2 3" key="3">
    <citation type="journal article" date="2012" name="Int. J. Syst. Evol. Microbiol.">
        <title>Vibrio caribbeanicus sp. nov., isolated from the marine sponge Scleritoderma cyanea.</title>
        <authorList>
            <person name="Hoffmann M."/>
            <person name="Monday S.R."/>
            <person name="Allard M.W."/>
            <person name="Strain E.A."/>
            <person name="Whittaker P."/>
            <person name="Naum M."/>
            <person name="McCarthy P.J."/>
            <person name="Lopez J.V."/>
            <person name="Fischer M."/>
            <person name="Brown E.W."/>
        </authorList>
    </citation>
    <scope>NUCLEOTIDE SEQUENCE [LARGE SCALE GENOMIC DNA]</scope>
    <source>
        <strain evidence="2">CIP 102891</strain>
        <strain evidence="3">CIP 102891 / ATCC 33934</strain>
    </source>
</reference>
<dbReference type="InterPro" id="IPR051082">
    <property type="entry name" value="Pentapeptide-BTB/POZ_domain"/>
</dbReference>
<dbReference type="AlphaFoldDB" id="C9QHY3"/>
<name>C9QHY3_VIBOR</name>
<dbReference type="eggNOG" id="COG1357">
    <property type="taxonomic scope" value="Bacteria"/>
</dbReference>
<proteinExistence type="predicted"/>
<dbReference type="InterPro" id="IPR001646">
    <property type="entry name" value="5peptide_repeat"/>
</dbReference>
<evidence type="ECO:0000313" key="2">
    <source>
        <dbReference type="EMBL" id="EGU51872.1"/>
    </source>
</evidence>
<evidence type="ECO:0000313" key="3">
    <source>
        <dbReference type="Proteomes" id="UP000002817"/>
    </source>
</evidence>
<protein>
    <submittedName>
        <fullName evidence="1 2">Qnr</fullName>
    </submittedName>
</protein>
<dbReference type="SUPFAM" id="SSF141571">
    <property type="entry name" value="Pentapeptide repeat-like"/>
    <property type="match status" value="2"/>
</dbReference>
<evidence type="ECO:0000313" key="4">
    <source>
        <dbReference type="Proteomes" id="UP000003515"/>
    </source>
</evidence>
<dbReference type="EMBL" id="ACZV01000005">
    <property type="protein sequence ID" value="EEX92304.1"/>
    <property type="molecule type" value="Genomic_DNA"/>
</dbReference>
<dbReference type="Gene3D" id="2.160.20.80">
    <property type="entry name" value="E3 ubiquitin-protein ligase SopA"/>
    <property type="match status" value="1"/>
</dbReference>
<keyword evidence="4" id="KW-1185">Reference proteome</keyword>
<comment type="caution">
    <text evidence="2">The sequence shown here is derived from an EMBL/GenBank/DDBJ whole genome shotgun (WGS) entry which is preliminary data.</text>
</comment>
<evidence type="ECO:0000313" key="1">
    <source>
        <dbReference type="EMBL" id="EEX92304.1"/>
    </source>
</evidence>
<reference evidence="2" key="2">
    <citation type="submission" date="2011-08" db="EMBL/GenBank/DDBJ databases">
        <authorList>
            <person name="Hoffman M."/>
            <person name="Strain E.A."/>
            <person name="Brown E."/>
            <person name="Allard M.W."/>
        </authorList>
    </citation>
    <scope>NUCLEOTIDE SEQUENCE</scope>
    <source>
        <strain evidence="2">CIP 102891</strain>
    </source>
</reference>
<dbReference type="OrthoDB" id="156143at2"/>
<dbReference type="Proteomes" id="UP000003515">
    <property type="component" value="Unassembled WGS sequence"/>
</dbReference>
<dbReference type="Pfam" id="PF00805">
    <property type="entry name" value="Pentapeptide"/>
    <property type="match status" value="1"/>
</dbReference>
<sequence>MNKTDQSFVQEDFSKRDLSGFIFSNCKFYCCSFKRTNLRDAQFIDCAFIEQGELEGCDFSYSDLRDASFKRCKLSMSYFSGANCFGLELRECDLKGANFSQASFVNHVSHQVYFCSAYITGCNLSYVNFERQLIEKCDLFENRWIGANLRGASFKGSDLSRGVFSEDCWDQFKVQGSDLSHSELYGLNPRKVDLTGVKICSWQQEQLLEQLGVIVVPD</sequence>
<accession>C9QHY3</accession>
<dbReference type="STRING" id="675816.VIA_002949"/>
<gene>
    <name evidence="1" type="ORF">VIA_002949</name>
    <name evidence="2" type="ORF">VIOR3934_02003</name>
</gene>
<dbReference type="RefSeq" id="WP_004413969.1">
    <property type="nucleotide sequence ID" value="NZ_ACZV01000005.1"/>
</dbReference>